<evidence type="ECO:0000313" key="1">
    <source>
        <dbReference type="EMBL" id="KCW50078.1"/>
    </source>
</evidence>
<gene>
    <name evidence="1" type="ORF">EUGRSUZ_K03515</name>
</gene>
<organism evidence="1">
    <name type="scientific">Eucalyptus grandis</name>
    <name type="common">Flooded gum</name>
    <dbReference type="NCBI Taxonomy" id="71139"/>
    <lineage>
        <taxon>Eukaryota</taxon>
        <taxon>Viridiplantae</taxon>
        <taxon>Streptophyta</taxon>
        <taxon>Embryophyta</taxon>
        <taxon>Tracheophyta</taxon>
        <taxon>Spermatophyta</taxon>
        <taxon>Magnoliopsida</taxon>
        <taxon>eudicotyledons</taxon>
        <taxon>Gunneridae</taxon>
        <taxon>Pentapetalae</taxon>
        <taxon>rosids</taxon>
        <taxon>malvids</taxon>
        <taxon>Myrtales</taxon>
        <taxon>Myrtaceae</taxon>
        <taxon>Myrtoideae</taxon>
        <taxon>Eucalypteae</taxon>
        <taxon>Eucalyptus</taxon>
    </lineage>
</organism>
<accession>A0A059A8C0</accession>
<name>A0A059A8C0_EUCGR</name>
<protein>
    <submittedName>
        <fullName evidence="1">Uncharacterized protein</fullName>
    </submittedName>
</protein>
<reference evidence="1" key="1">
    <citation type="submission" date="2013-07" db="EMBL/GenBank/DDBJ databases">
        <title>The genome of Eucalyptus grandis.</title>
        <authorList>
            <person name="Schmutz J."/>
            <person name="Hayes R."/>
            <person name="Myburg A."/>
            <person name="Tuskan G."/>
            <person name="Grattapaglia D."/>
            <person name="Rokhsar D.S."/>
        </authorList>
    </citation>
    <scope>NUCLEOTIDE SEQUENCE</scope>
    <source>
        <tissue evidence="1">Leaf extractions</tissue>
    </source>
</reference>
<dbReference type="Gramene" id="KCW50078">
    <property type="protein sequence ID" value="KCW50078"/>
    <property type="gene ID" value="EUGRSUZ_K03515"/>
</dbReference>
<dbReference type="AlphaFoldDB" id="A0A059A8C0"/>
<proteinExistence type="predicted"/>
<dbReference type="InParanoid" id="A0A059A8C0"/>
<sequence length="96" mass="10256">MAKGRAPATGSPCSTPGLPWSGGANAVLFRSGGILYTCIRNVDLDLSGSVNADRIVPFRQQNGTDPRLVSFAREGGRSMIVGRLSQFNADEKSRSW</sequence>
<dbReference type="EMBL" id="KK198763">
    <property type="protein sequence ID" value="KCW50078.1"/>
    <property type="molecule type" value="Genomic_DNA"/>
</dbReference>